<evidence type="ECO:0000313" key="2">
    <source>
        <dbReference type="EMBL" id="KAH9845303.1"/>
    </source>
</evidence>
<feature type="region of interest" description="Disordered" evidence="1">
    <location>
        <begin position="112"/>
        <end position="144"/>
    </location>
</feature>
<dbReference type="EMBL" id="RIBY02000113">
    <property type="protein sequence ID" value="KAH9845303.1"/>
    <property type="molecule type" value="Genomic_DNA"/>
</dbReference>
<comment type="caution">
    <text evidence="2">The sequence shown here is derived from an EMBL/GenBank/DDBJ whole genome shotgun (WGS) entry which is preliminary data.</text>
</comment>
<gene>
    <name evidence="2" type="ORF">Tdes44962_MAKER01313</name>
</gene>
<sequence length="266" mass="30184">MAKRKRKQQQGGISDTKKQKLSSSFLALPAEVRDHIYSFCAIMDSARITPKTKGELIGASPLLSVNKQVRQEYKGALYREAPITARVVDFNFAHVVKFLNRLSDSELKARTPTTFRGSNMDRDGCQPRAPTPSSVRKSKGKMTLRTPSEPTFEVLLLLTRGCQPNPEGLQRWLLRLENPLKKGSQISMSYRVAPRAHHLKLEACRIVRAVGAHSSLCNTLDEIIRVLTGKIRRVEELEQGKLWREMKKVQRALWRGRPQMLKSGRV</sequence>
<protein>
    <submittedName>
        <fullName evidence="2">Uncharacterized protein</fullName>
    </submittedName>
</protein>
<accession>A0A9W7T1B6</accession>
<name>A0A9W7T1B6_9PEZI</name>
<evidence type="ECO:0000313" key="3">
    <source>
        <dbReference type="Proteomes" id="UP001138500"/>
    </source>
</evidence>
<dbReference type="Proteomes" id="UP001138500">
    <property type="component" value="Unassembled WGS sequence"/>
</dbReference>
<reference evidence="2 3" key="1">
    <citation type="journal article" date="2018" name="IMA Fungus">
        <title>IMA Genome-F 10: Nine draft genome sequences of Claviceps purpurea s.lat., including C. arundinis, C. humidiphila, and C. cf. spartinae, pseudomolecules for the pitch canker pathogen Fusarium circinatum, draft genome of Davidsoniella eucalypti, Grosmannia galeiformis, Quambalaria eucalypti, and Teratosphaeria destructans.</title>
        <authorList>
            <person name="Wingfield B.D."/>
            <person name="Liu M."/>
            <person name="Nguyen H.D."/>
            <person name="Lane F.A."/>
            <person name="Morgan S.W."/>
            <person name="De Vos L."/>
            <person name="Wilken P.M."/>
            <person name="Duong T.A."/>
            <person name="Aylward J."/>
            <person name="Coetzee M.P."/>
            <person name="Dadej K."/>
            <person name="De Beer Z.W."/>
            <person name="Findlay W."/>
            <person name="Havenga M."/>
            <person name="Kolarik M."/>
            <person name="Menzies J.G."/>
            <person name="Naidoo K."/>
            <person name="Pochopski O."/>
            <person name="Shoukouhi P."/>
            <person name="Santana Q.C."/>
            <person name="Seifert K.A."/>
            <person name="Soal N."/>
            <person name="Steenkamp E.T."/>
            <person name="Tatham C.T."/>
            <person name="van der Nest M.A."/>
            <person name="Wingfield M.J."/>
        </authorList>
    </citation>
    <scope>NUCLEOTIDE SEQUENCE [LARGE SCALE GENOMIC DNA]</scope>
    <source>
        <strain evidence="2">CMW44962</strain>
    </source>
</reference>
<dbReference type="AlphaFoldDB" id="A0A9W7T1B6"/>
<organism evidence="2 3">
    <name type="scientific">Teratosphaeria destructans</name>
    <dbReference type="NCBI Taxonomy" id="418781"/>
    <lineage>
        <taxon>Eukaryota</taxon>
        <taxon>Fungi</taxon>
        <taxon>Dikarya</taxon>
        <taxon>Ascomycota</taxon>
        <taxon>Pezizomycotina</taxon>
        <taxon>Dothideomycetes</taxon>
        <taxon>Dothideomycetidae</taxon>
        <taxon>Mycosphaerellales</taxon>
        <taxon>Teratosphaeriaceae</taxon>
        <taxon>Teratosphaeria</taxon>
    </lineage>
</organism>
<evidence type="ECO:0000256" key="1">
    <source>
        <dbReference type="SAM" id="MobiDB-lite"/>
    </source>
</evidence>
<reference evidence="2 3" key="2">
    <citation type="journal article" date="2021" name="Curr. Genet.">
        <title>Genetic response to nitrogen starvation in the aggressive Eucalyptus foliar pathogen Teratosphaeria destructans.</title>
        <authorList>
            <person name="Havenga M."/>
            <person name="Wingfield B.D."/>
            <person name="Wingfield M.J."/>
            <person name="Dreyer L.L."/>
            <person name="Roets F."/>
            <person name="Aylward J."/>
        </authorList>
    </citation>
    <scope>NUCLEOTIDE SEQUENCE [LARGE SCALE GENOMIC DNA]</scope>
    <source>
        <strain evidence="2">CMW44962</strain>
    </source>
</reference>
<proteinExistence type="predicted"/>
<keyword evidence="3" id="KW-1185">Reference proteome</keyword>
<dbReference type="OrthoDB" id="3860514at2759"/>